<gene>
    <name evidence="2" type="ORF">KUF71_004435</name>
</gene>
<protein>
    <submittedName>
        <fullName evidence="2">Membrane protein insertase YidC</fullName>
    </submittedName>
</protein>
<dbReference type="EMBL" id="JAHWGI010000264">
    <property type="protein sequence ID" value="KAK3911433.1"/>
    <property type="molecule type" value="Genomic_DNA"/>
</dbReference>
<evidence type="ECO:0000259" key="1">
    <source>
        <dbReference type="Pfam" id="PF21787"/>
    </source>
</evidence>
<feature type="domain" description="Transposable element P transposase-like RNase H" evidence="1">
    <location>
        <begin position="121"/>
        <end position="268"/>
    </location>
</feature>
<dbReference type="AlphaFoldDB" id="A0AAE1L9I7"/>
<sequence length="442" mass="50324">MEKEDIHDNTNARYLSDEQKNVRLANKQKTIKKQCITIDRLQQRMKKLISNSAFKIEKELSSDITEILSSANLSVAHSLFLQQQLKAINCKKIPRELQEIGFIKLPTARTLFDYSHATKIEQGIDTTILADVAKQVASEELNRKQYHVLLADEMYISKNLVVQKSTGEVIGFTNLDNLDKEVKILDTYLDDPEKEAEEEMASKILALMVRGLSSRVKDVVASFPVSNPSPKQMYIWTWQVIGALEKSGVRVIAFTCDGAPTNRAFIKLHKPVTVLPSGVIFDTVKKFAPDGVLLSKKGTRRLKKNGEPIKSYKLNIQAVFPDSYSRMKVNLAAVVISNTNDISSQQWLKTTELVEFLRKTNNWFDLLNGASFSHGVVTNNRRLAPYSKSDVEDYNNNVSTSRFQELHDYLNYLNAWKEEVQSKQQRESIATFSFYRNSIKKS</sequence>
<comment type="caution">
    <text evidence="2">The sequence shown here is derived from an EMBL/GenBank/DDBJ whole genome shotgun (WGS) entry which is preliminary data.</text>
</comment>
<evidence type="ECO:0000313" key="3">
    <source>
        <dbReference type="Proteomes" id="UP001219518"/>
    </source>
</evidence>
<dbReference type="Proteomes" id="UP001219518">
    <property type="component" value="Unassembled WGS sequence"/>
</dbReference>
<evidence type="ECO:0000313" key="2">
    <source>
        <dbReference type="EMBL" id="KAK3911433.1"/>
    </source>
</evidence>
<dbReference type="InterPro" id="IPR048365">
    <property type="entry name" value="TNP-like_RNaseH_N"/>
</dbReference>
<proteinExistence type="predicted"/>
<reference evidence="2" key="2">
    <citation type="journal article" date="2023" name="BMC Genomics">
        <title>Pest status, molecular evolution, and epigenetic factors derived from the genome assembly of Frankliniella fusca, a thysanopteran phytovirus vector.</title>
        <authorList>
            <person name="Catto M.A."/>
            <person name="Labadie P.E."/>
            <person name="Jacobson A.L."/>
            <person name="Kennedy G.G."/>
            <person name="Srinivasan R."/>
            <person name="Hunt B.G."/>
        </authorList>
    </citation>
    <scope>NUCLEOTIDE SEQUENCE</scope>
    <source>
        <strain evidence="2">PL_HMW_Pooled</strain>
    </source>
</reference>
<reference evidence="2" key="1">
    <citation type="submission" date="2021-07" db="EMBL/GenBank/DDBJ databases">
        <authorList>
            <person name="Catto M.A."/>
            <person name="Jacobson A."/>
            <person name="Kennedy G."/>
            <person name="Labadie P."/>
            <person name="Hunt B.G."/>
            <person name="Srinivasan R."/>
        </authorList>
    </citation>
    <scope>NUCLEOTIDE SEQUENCE</scope>
    <source>
        <strain evidence="2">PL_HMW_Pooled</strain>
        <tissue evidence="2">Head</tissue>
    </source>
</reference>
<keyword evidence="3" id="KW-1185">Reference proteome</keyword>
<dbReference type="Pfam" id="PF21787">
    <property type="entry name" value="TNP-like_RNaseH_N"/>
    <property type="match status" value="1"/>
</dbReference>
<accession>A0AAE1L9I7</accession>
<organism evidence="2 3">
    <name type="scientific">Frankliniella fusca</name>
    <dbReference type="NCBI Taxonomy" id="407009"/>
    <lineage>
        <taxon>Eukaryota</taxon>
        <taxon>Metazoa</taxon>
        <taxon>Ecdysozoa</taxon>
        <taxon>Arthropoda</taxon>
        <taxon>Hexapoda</taxon>
        <taxon>Insecta</taxon>
        <taxon>Pterygota</taxon>
        <taxon>Neoptera</taxon>
        <taxon>Paraneoptera</taxon>
        <taxon>Thysanoptera</taxon>
        <taxon>Terebrantia</taxon>
        <taxon>Thripoidea</taxon>
        <taxon>Thripidae</taxon>
        <taxon>Frankliniella</taxon>
    </lineage>
</organism>
<name>A0AAE1L9I7_9NEOP</name>